<evidence type="ECO:0000313" key="4">
    <source>
        <dbReference type="Proteomes" id="UP000195570"/>
    </source>
</evidence>
<dbReference type="InterPro" id="IPR036291">
    <property type="entry name" value="NAD(P)-bd_dom_sf"/>
</dbReference>
<dbReference type="InterPro" id="IPR011032">
    <property type="entry name" value="GroES-like_sf"/>
</dbReference>
<dbReference type="EC" id="1.6.5.5" evidence="3"/>
<dbReference type="Pfam" id="PF13602">
    <property type="entry name" value="ADH_zinc_N_2"/>
    <property type="match status" value="1"/>
</dbReference>
<proteinExistence type="predicted"/>
<dbReference type="InterPro" id="IPR013154">
    <property type="entry name" value="ADH-like_N"/>
</dbReference>
<dbReference type="RefSeq" id="XP_067079259.1">
    <property type="nucleotide sequence ID" value="XM_067223158.1"/>
</dbReference>
<accession>A0A1G4I8A4</accession>
<comment type="caution">
    <text evidence="3">The sequence shown here is derived from an EMBL/GenBank/DDBJ whole genome shotgun (WGS) entry which is preliminary data.</text>
</comment>
<evidence type="ECO:0000259" key="2">
    <source>
        <dbReference type="SMART" id="SM00829"/>
    </source>
</evidence>
<feature type="region of interest" description="Disordered" evidence="1">
    <location>
        <begin position="404"/>
        <end position="433"/>
    </location>
</feature>
<dbReference type="GeneID" id="92382340"/>
<name>A0A1G4I8A4_TRYEQ</name>
<sequence>MGAGTSQPSSSHDINGNGRTSGKALGNALRCHGWMVSKCVRQWKAAAAINSEITIPPPGKGQVRVKLYAAAVNPVDAKRAAFGYQVSSSLFTGGLSRGTGVASTMLGPETLFPFPYVMGVEGAGVIESVGWDSSKEQQYDFQVGDRVVFLADMSQPFGGTFCQYAVVHADALGKIPAPTDGNDFIDFVEASTMPCSAGAAYVALFDKLRVERGRSIFISGASGGVGSVAVQLAKYVGLCVLASCSTVNVPYVSSLGADFVFDYTTNNVVKECLEHTQSVGVDYVLELADAALAAKHAEALRFGGSICVLPGPMNANDANSGVFFRKQISVSYVCLAGLYGSEVTRKLLRSVVEESLRLYQNGAFRLHVETASIERVRDVMDVVASGHARGKIVLTDFHPTESPGVDAAVGSRRRKQVRDAAKLTAPAGDATAR</sequence>
<dbReference type="InterPro" id="IPR052733">
    <property type="entry name" value="Chloroplast_QOR"/>
</dbReference>
<dbReference type="Gene3D" id="3.90.180.10">
    <property type="entry name" value="Medium-chain alcohol dehydrogenases, catalytic domain"/>
    <property type="match status" value="1"/>
</dbReference>
<reference evidence="3" key="1">
    <citation type="submission" date="2016-09" db="EMBL/GenBank/DDBJ databases">
        <authorList>
            <person name="Hebert L."/>
            <person name="Moumen B."/>
        </authorList>
    </citation>
    <scope>NUCLEOTIDE SEQUENCE [LARGE SCALE GENOMIC DNA]</scope>
    <source>
        <strain evidence="3">OVI</strain>
    </source>
</reference>
<dbReference type="SUPFAM" id="SSF50129">
    <property type="entry name" value="GroES-like"/>
    <property type="match status" value="1"/>
</dbReference>
<dbReference type="GO" id="GO:0003960">
    <property type="term" value="F:quinone reductase (NADPH) activity"/>
    <property type="evidence" value="ECO:0007669"/>
    <property type="project" value="UniProtKB-EC"/>
</dbReference>
<evidence type="ECO:0000313" key="3">
    <source>
        <dbReference type="EMBL" id="SCU68019.1"/>
    </source>
</evidence>
<feature type="domain" description="Enoyl reductase (ER)" evidence="2">
    <location>
        <begin position="41"/>
        <end position="394"/>
    </location>
</feature>
<dbReference type="Pfam" id="PF08240">
    <property type="entry name" value="ADH_N"/>
    <property type="match status" value="1"/>
</dbReference>
<dbReference type="PANTHER" id="PTHR44013">
    <property type="entry name" value="ZINC-TYPE ALCOHOL DEHYDROGENASE-LIKE PROTEIN C16A3.02C"/>
    <property type="match status" value="1"/>
</dbReference>
<evidence type="ECO:0000256" key="1">
    <source>
        <dbReference type="SAM" id="MobiDB-lite"/>
    </source>
</evidence>
<dbReference type="AlphaFoldDB" id="A0A1G4I8A4"/>
<dbReference type="InterPro" id="IPR020843">
    <property type="entry name" value="ER"/>
</dbReference>
<protein>
    <submittedName>
        <fullName evidence="3">Oxidoreductase, putative</fullName>
        <ecNumber evidence="3">1.6.5.5</ecNumber>
    </submittedName>
</protein>
<keyword evidence="4" id="KW-1185">Reference proteome</keyword>
<keyword evidence="3" id="KW-0560">Oxidoreductase</keyword>
<dbReference type="Gene3D" id="3.40.50.720">
    <property type="entry name" value="NAD(P)-binding Rossmann-like Domain"/>
    <property type="match status" value="1"/>
</dbReference>
<dbReference type="VEuPathDB" id="TriTrypDB:TEOVI_000840600"/>
<dbReference type="PANTHER" id="PTHR44013:SF1">
    <property type="entry name" value="ZINC-TYPE ALCOHOL DEHYDROGENASE-LIKE PROTEIN C16A3.02C"/>
    <property type="match status" value="1"/>
</dbReference>
<dbReference type="Proteomes" id="UP000195570">
    <property type="component" value="Unassembled WGS sequence"/>
</dbReference>
<dbReference type="EMBL" id="CZPT02000864">
    <property type="protein sequence ID" value="SCU68019.1"/>
    <property type="molecule type" value="Genomic_DNA"/>
</dbReference>
<gene>
    <name evidence="3" type="ORF">TEOVI_000840600</name>
</gene>
<dbReference type="SUPFAM" id="SSF51735">
    <property type="entry name" value="NAD(P)-binding Rossmann-fold domains"/>
    <property type="match status" value="1"/>
</dbReference>
<dbReference type="SMART" id="SM00829">
    <property type="entry name" value="PKS_ER"/>
    <property type="match status" value="1"/>
</dbReference>
<organism evidence="3 4">
    <name type="scientific">Trypanosoma equiperdum</name>
    <dbReference type="NCBI Taxonomy" id="5694"/>
    <lineage>
        <taxon>Eukaryota</taxon>
        <taxon>Discoba</taxon>
        <taxon>Euglenozoa</taxon>
        <taxon>Kinetoplastea</taxon>
        <taxon>Metakinetoplastina</taxon>
        <taxon>Trypanosomatida</taxon>
        <taxon>Trypanosomatidae</taxon>
        <taxon>Trypanosoma</taxon>
    </lineage>
</organism>